<evidence type="ECO:0000313" key="5">
    <source>
        <dbReference type="EMBL" id="MBS4224276.1"/>
    </source>
</evidence>
<feature type="domain" description="HTH tetR-type" evidence="4">
    <location>
        <begin position="9"/>
        <end position="69"/>
    </location>
</feature>
<keyword evidence="6" id="KW-1185">Reference proteome</keyword>
<dbReference type="Pfam" id="PF00440">
    <property type="entry name" value="TetR_N"/>
    <property type="match status" value="1"/>
</dbReference>
<dbReference type="Pfam" id="PF14278">
    <property type="entry name" value="TetR_C_8"/>
    <property type="match status" value="1"/>
</dbReference>
<dbReference type="EMBL" id="JAGYPN010000003">
    <property type="protein sequence ID" value="MBS4224276.1"/>
    <property type="molecule type" value="Genomic_DNA"/>
</dbReference>
<dbReference type="Gene3D" id="1.10.357.10">
    <property type="entry name" value="Tetracycline Repressor, domain 2"/>
    <property type="match status" value="1"/>
</dbReference>
<dbReference type="PANTHER" id="PTHR43479:SF23">
    <property type="entry name" value="HTH TETR-TYPE DOMAIN-CONTAINING PROTEIN"/>
    <property type="match status" value="1"/>
</dbReference>
<evidence type="ECO:0000259" key="4">
    <source>
        <dbReference type="PROSITE" id="PS50977"/>
    </source>
</evidence>
<dbReference type="PROSITE" id="PS50977">
    <property type="entry name" value="HTH_TETR_2"/>
    <property type="match status" value="1"/>
</dbReference>
<proteinExistence type="predicted"/>
<evidence type="ECO:0000256" key="1">
    <source>
        <dbReference type="ARBA" id="ARBA00022491"/>
    </source>
</evidence>
<organism evidence="5 6">
    <name type="scientific">Lederbergia citrea</name>
    <dbReference type="NCBI Taxonomy" id="2833581"/>
    <lineage>
        <taxon>Bacteria</taxon>
        <taxon>Bacillati</taxon>
        <taxon>Bacillota</taxon>
        <taxon>Bacilli</taxon>
        <taxon>Bacillales</taxon>
        <taxon>Bacillaceae</taxon>
        <taxon>Lederbergia</taxon>
    </lineage>
</organism>
<evidence type="ECO:0000313" key="6">
    <source>
        <dbReference type="Proteomes" id="UP000676456"/>
    </source>
</evidence>
<reference evidence="5 6" key="1">
    <citation type="submission" date="2021-05" db="EMBL/GenBank/DDBJ databases">
        <title>Novel Bacillus species.</title>
        <authorList>
            <person name="Liu G."/>
        </authorList>
    </citation>
    <scope>NUCLEOTIDE SEQUENCE [LARGE SCALE GENOMIC DNA]</scope>
    <source>
        <strain evidence="5 6">FJAT-49682</strain>
    </source>
</reference>
<sequence length="181" mass="21186">MSKVDRRILKSREAIKKAFIALMSEQSFDNITIQDISNRANVGRGTIYSNYIDKFDLLDKLIGEHINEMRELYESTSDMDEIDAKELWFDYIKSNYVFFSTMLESKGAPYFRNQFLEFLVEEFKDEVDINTGKNQGLNEEVILQIMATSYYGVVEWWVKNEMPYPPYVMAEHVGVLLEGNL</sequence>
<protein>
    <submittedName>
        <fullName evidence="5">TetR/AcrR family transcriptional regulator</fullName>
    </submittedName>
</protein>
<keyword evidence="2 3" id="KW-0238">DNA-binding</keyword>
<dbReference type="Proteomes" id="UP000676456">
    <property type="component" value="Unassembled WGS sequence"/>
</dbReference>
<gene>
    <name evidence="5" type="ORF">KHA91_16265</name>
</gene>
<dbReference type="InterPro" id="IPR039532">
    <property type="entry name" value="TetR_C_Firmicutes"/>
</dbReference>
<dbReference type="SUPFAM" id="SSF46689">
    <property type="entry name" value="Homeodomain-like"/>
    <property type="match status" value="1"/>
</dbReference>
<dbReference type="InterPro" id="IPR050624">
    <property type="entry name" value="HTH-type_Tx_Regulator"/>
</dbReference>
<keyword evidence="1" id="KW-0678">Repressor</keyword>
<evidence type="ECO:0000256" key="3">
    <source>
        <dbReference type="PROSITE-ProRule" id="PRU00335"/>
    </source>
</evidence>
<dbReference type="RefSeq" id="WP_213099302.1">
    <property type="nucleotide sequence ID" value="NZ_JAGYPK010000003.1"/>
</dbReference>
<dbReference type="InterPro" id="IPR009057">
    <property type="entry name" value="Homeodomain-like_sf"/>
</dbReference>
<dbReference type="GO" id="GO:0003677">
    <property type="term" value="F:DNA binding"/>
    <property type="evidence" value="ECO:0007669"/>
    <property type="project" value="UniProtKB-UniRule"/>
</dbReference>
<dbReference type="PANTHER" id="PTHR43479">
    <property type="entry name" value="ACREF/ENVCD OPERON REPRESSOR-RELATED"/>
    <property type="match status" value="1"/>
</dbReference>
<comment type="caution">
    <text evidence="5">The sequence shown here is derived from an EMBL/GenBank/DDBJ whole genome shotgun (WGS) entry which is preliminary data.</text>
</comment>
<dbReference type="InterPro" id="IPR001647">
    <property type="entry name" value="HTH_TetR"/>
</dbReference>
<dbReference type="AlphaFoldDB" id="A0A942USI3"/>
<accession>A0A942USI3</accession>
<feature type="DNA-binding region" description="H-T-H motif" evidence="3">
    <location>
        <begin position="32"/>
        <end position="51"/>
    </location>
</feature>
<evidence type="ECO:0000256" key="2">
    <source>
        <dbReference type="ARBA" id="ARBA00023125"/>
    </source>
</evidence>
<name>A0A942USI3_9BACI</name>